<keyword evidence="10" id="KW-1185">Reference proteome</keyword>
<dbReference type="EMBL" id="BTGB01000003">
    <property type="protein sequence ID" value="GMM45905.1"/>
    <property type="molecule type" value="Genomic_DNA"/>
</dbReference>
<proteinExistence type="predicted"/>
<evidence type="ECO:0000313" key="9">
    <source>
        <dbReference type="EMBL" id="GMM45905.1"/>
    </source>
</evidence>
<evidence type="ECO:0000256" key="2">
    <source>
        <dbReference type="ARBA" id="ARBA00022729"/>
    </source>
</evidence>
<dbReference type="AlphaFoldDB" id="A0AAV5R3P7"/>
<comment type="subcellular location">
    <subcellularLocation>
        <location evidence="5">Endomembrane system</location>
        <topology evidence="5">Single-pass membrane protein</topology>
    </subcellularLocation>
</comment>
<evidence type="ECO:0000256" key="3">
    <source>
        <dbReference type="ARBA" id="ARBA00022989"/>
    </source>
</evidence>
<dbReference type="CDD" id="cd06257">
    <property type="entry name" value="DnaJ"/>
    <property type="match status" value="1"/>
</dbReference>
<gene>
    <name evidence="9" type="ORF">DAPK24_024800</name>
</gene>
<dbReference type="PANTHER" id="PTHR44653">
    <property type="entry name" value="DNAJ HOMOLOG SUBFAMILY C MEMBER 1"/>
    <property type="match status" value="1"/>
</dbReference>
<dbReference type="PROSITE" id="PS50076">
    <property type="entry name" value="DNAJ_2"/>
    <property type="match status" value="1"/>
</dbReference>
<evidence type="ECO:0000256" key="5">
    <source>
        <dbReference type="ARBA" id="ARBA00037847"/>
    </source>
</evidence>
<keyword evidence="1 6" id="KW-0812">Transmembrane</keyword>
<evidence type="ECO:0000256" key="1">
    <source>
        <dbReference type="ARBA" id="ARBA00022692"/>
    </source>
</evidence>
<evidence type="ECO:0000256" key="4">
    <source>
        <dbReference type="ARBA" id="ARBA00023136"/>
    </source>
</evidence>
<dbReference type="Gene3D" id="1.10.287.110">
    <property type="entry name" value="DnaJ domain"/>
    <property type="match status" value="1"/>
</dbReference>
<dbReference type="SUPFAM" id="SSF46565">
    <property type="entry name" value="Chaperone J-domain"/>
    <property type="match status" value="1"/>
</dbReference>
<evidence type="ECO:0000256" key="6">
    <source>
        <dbReference type="SAM" id="Phobius"/>
    </source>
</evidence>
<dbReference type="InterPro" id="IPR036869">
    <property type="entry name" value="J_dom_sf"/>
</dbReference>
<reference evidence="9 10" key="1">
    <citation type="journal article" date="2023" name="Elife">
        <title>Identification of key yeast species and microbe-microbe interactions impacting larval growth of Drosophila in the wild.</title>
        <authorList>
            <person name="Mure A."/>
            <person name="Sugiura Y."/>
            <person name="Maeda R."/>
            <person name="Honda K."/>
            <person name="Sakurai N."/>
            <person name="Takahashi Y."/>
            <person name="Watada M."/>
            <person name="Katoh T."/>
            <person name="Gotoh A."/>
            <person name="Gotoh Y."/>
            <person name="Taniguchi I."/>
            <person name="Nakamura K."/>
            <person name="Hayashi T."/>
            <person name="Katayama T."/>
            <person name="Uemura T."/>
            <person name="Hattori Y."/>
        </authorList>
    </citation>
    <scope>NUCLEOTIDE SEQUENCE [LARGE SCALE GENOMIC DNA]</scope>
    <source>
        <strain evidence="9 10">PK-24</strain>
    </source>
</reference>
<feature type="signal peptide" evidence="7">
    <location>
        <begin position="1"/>
        <end position="17"/>
    </location>
</feature>
<sequence>MRVNILYLFIFVSTAWAYFTAQQLEIIDLHHRLQPKNLKGTKNPQRTFYSILSVEKNASDEELEKAYKKLSRKWHPDKFIRADVKERKKAERKFESLSLIMTILRDVERRKNYDYFVKNGFPIWDKSRSRYIFQNRSKPNFILIASFILVVISGLQFLMLKMNKSQSNKRVNQILRDVKWKADNMTKQDVNNNKIMELPDGYELGSNISTNYIVDDRLVTYCGKIFIVKPDSTVLLYNNDDINVDDQQQMNDFVTKIIDSGMFSLYGVQKRTRKEKRFLDKNNNADVSSIVDKFVEFKQDDGVIRFSDWFVIKLVLFFWRITLGKLGPASTPSNSKSIPQKETESYDEPIFEKAEIKHDADKIVLPNGKVLHPRKK</sequence>
<dbReference type="GO" id="GO:0012505">
    <property type="term" value="C:endomembrane system"/>
    <property type="evidence" value="ECO:0007669"/>
    <property type="project" value="UniProtKB-SubCell"/>
</dbReference>
<accession>A0AAV5R3P7</accession>
<comment type="caution">
    <text evidence="9">The sequence shown here is derived from an EMBL/GenBank/DDBJ whole genome shotgun (WGS) entry which is preliminary data.</text>
</comment>
<feature type="domain" description="J" evidence="8">
    <location>
        <begin position="47"/>
        <end position="117"/>
    </location>
</feature>
<evidence type="ECO:0000259" key="8">
    <source>
        <dbReference type="PROSITE" id="PS50076"/>
    </source>
</evidence>
<name>A0AAV5R3P7_PICKL</name>
<protein>
    <submittedName>
        <fullName evidence="9">Erj5 protein</fullName>
    </submittedName>
</protein>
<dbReference type="Proteomes" id="UP001378960">
    <property type="component" value="Unassembled WGS sequence"/>
</dbReference>
<evidence type="ECO:0000313" key="10">
    <source>
        <dbReference type="Proteomes" id="UP001378960"/>
    </source>
</evidence>
<dbReference type="PRINTS" id="PR00625">
    <property type="entry name" value="JDOMAIN"/>
</dbReference>
<dbReference type="PANTHER" id="PTHR44653:SF2">
    <property type="entry name" value="DNAJ HOMOLOG SUBFAMILY C MEMBER 1"/>
    <property type="match status" value="1"/>
</dbReference>
<keyword evidence="2 7" id="KW-0732">Signal</keyword>
<evidence type="ECO:0000256" key="7">
    <source>
        <dbReference type="SAM" id="SignalP"/>
    </source>
</evidence>
<keyword evidence="3 6" id="KW-1133">Transmembrane helix</keyword>
<keyword evidence="4 6" id="KW-0472">Membrane</keyword>
<dbReference type="InterPro" id="IPR001623">
    <property type="entry name" value="DnaJ_domain"/>
</dbReference>
<organism evidence="9 10">
    <name type="scientific">Pichia kluyveri</name>
    <name type="common">Yeast</name>
    <dbReference type="NCBI Taxonomy" id="36015"/>
    <lineage>
        <taxon>Eukaryota</taxon>
        <taxon>Fungi</taxon>
        <taxon>Dikarya</taxon>
        <taxon>Ascomycota</taxon>
        <taxon>Saccharomycotina</taxon>
        <taxon>Pichiomycetes</taxon>
        <taxon>Pichiales</taxon>
        <taxon>Pichiaceae</taxon>
        <taxon>Pichia</taxon>
    </lineage>
</organism>
<dbReference type="SMART" id="SM00271">
    <property type="entry name" value="DnaJ"/>
    <property type="match status" value="1"/>
</dbReference>
<feature type="transmembrane region" description="Helical" evidence="6">
    <location>
        <begin position="141"/>
        <end position="160"/>
    </location>
</feature>
<feature type="chain" id="PRO_5043540236" evidence="7">
    <location>
        <begin position="18"/>
        <end position="376"/>
    </location>
</feature>
<dbReference type="InterPro" id="IPR052606">
    <property type="entry name" value="DnaJ_domain_protein"/>
</dbReference>
<dbReference type="Pfam" id="PF00226">
    <property type="entry name" value="DnaJ"/>
    <property type="match status" value="1"/>
</dbReference>